<dbReference type="AlphaFoldDB" id="A0A8X7C7G9"/>
<evidence type="ECO:0000313" key="2">
    <source>
        <dbReference type="Proteomes" id="UP000886998"/>
    </source>
</evidence>
<accession>A0A8X7C7G9</accession>
<keyword evidence="2" id="KW-1185">Reference proteome</keyword>
<dbReference type="EMBL" id="BMAV01010853">
    <property type="protein sequence ID" value="GFY56237.1"/>
    <property type="molecule type" value="Genomic_DNA"/>
</dbReference>
<protein>
    <submittedName>
        <fullName evidence="1">Uncharacterized protein</fullName>
    </submittedName>
</protein>
<proteinExistence type="predicted"/>
<name>A0A8X7C7G9_9ARAC</name>
<dbReference type="Proteomes" id="UP000886998">
    <property type="component" value="Unassembled WGS sequence"/>
</dbReference>
<sequence>MFQLVLYRWPVNVVHHVLCALAKFWRRCVASPDVLIFGRAPSEKNSWVTKLSGPGGLLGNVDETEVSSGFSKKAQGTPGDGQRNITLCWNEVGTFGTKDEEVTAEMDKKLGGQRSEQVLAALLALGNMLRRERKLL</sequence>
<reference evidence="1" key="1">
    <citation type="submission" date="2020-08" db="EMBL/GenBank/DDBJ databases">
        <title>Multicomponent nature underlies the extraordinary mechanical properties of spider dragline silk.</title>
        <authorList>
            <person name="Kono N."/>
            <person name="Nakamura H."/>
            <person name="Mori M."/>
            <person name="Yoshida Y."/>
            <person name="Ohtoshi R."/>
            <person name="Malay A.D."/>
            <person name="Moran D.A.P."/>
            <person name="Tomita M."/>
            <person name="Numata K."/>
            <person name="Arakawa K."/>
        </authorList>
    </citation>
    <scope>NUCLEOTIDE SEQUENCE</scope>
</reference>
<comment type="caution">
    <text evidence="1">The sequence shown here is derived from an EMBL/GenBank/DDBJ whole genome shotgun (WGS) entry which is preliminary data.</text>
</comment>
<gene>
    <name evidence="1" type="ORF">TNIN_268341</name>
</gene>
<evidence type="ECO:0000313" key="1">
    <source>
        <dbReference type="EMBL" id="GFY56237.1"/>
    </source>
</evidence>
<organism evidence="1 2">
    <name type="scientific">Trichonephila inaurata madagascariensis</name>
    <dbReference type="NCBI Taxonomy" id="2747483"/>
    <lineage>
        <taxon>Eukaryota</taxon>
        <taxon>Metazoa</taxon>
        <taxon>Ecdysozoa</taxon>
        <taxon>Arthropoda</taxon>
        <taxon>Chelicerata</taxon>
        <taxon>Arachnida</taxon>
        <taxon>Araneae</taxon>
        <taxon>Araneomorphae</taxon>
        <taxon>Entelegynae</taxon>
        <taxon>Araneoidea</taxon>
        <taxon>Nephilidae</taxon>
        <taxon>Trichonephila</taxon>
        <taxon>Trichonephila inaurata</taxon>
    </lineage>
</organism>